<name>A0A7W8XC00_9HYPH</name>
<feature type="signal peptide" evidence="2">
    <location>
        <begin position="1"/>
        <end position="23"/>
    </location>
</feature>
<evidence type="ECO:0000256" key="1">
    <source>
        <dbReference type="ARBA" id="ARBA00022723"/>
    </source>
</evidence>
<dbReference type="AlphaFoldDB" id="A0A7W8XC00"/>
<evidence type="ECO:0000313" key="4">
    <source>
        <dbReference type="Proteomes" id="UP000585507"/>
    </source>
</evidence>
<dbReference type="PROSITE" id="PS00079">
    <property type="entry name" value="MULTICOPPER_OXIDASE1"/>
    <property type="match status" value="1"/>
</dbReference>
<organism evidence="3 4">
    <name type="scientific">Rhizobium giardinii</name>
    <dbReference type="NCBI Taxonomy" id="56731"/>
    <lineage>
        <taxon>Bacteria</taxon>
        <taxon>Pseudomonadati</taxon>
        <taxon>Pseudomonadota</taxon>
        <taxon>Alphaproteobacteria</taxon>
        <taxon>Hyphomicrobiales</taxon>
        <taxon>Rhizobiaceae</taxon>
        <taxon>Rhizobium/Agrobacterium group</taxon>
        <taxon>Rhizobium</taxon>
    </lineage>
</organism>
<accession>A0A7W8XC00</accession>
<dbReference type="InterPro" id="IPR033138">
    <property type="entry name" value="Cu_oxidase_CS"/>
</dbReference>
<sequence length="192" mass="20340">MRRLPTYAGALLISVAFATATWAANEATTVKVALLDMSSAMPMGMMGYGMMGQGMMGQAPGSMNPGSGYGMMGPGMMGGMMGQGMMGMMSIRTDKPTVKAGTVTFDVTNWSRSVLHEMLIVAVDNPNAPLPYDYTRAQIPEEQIKVLGEAEDIQPSQSKALEVTLPQGSYLLICNLPGHYAAGMVTPFSVTP</sequence>
<dbReference type="SUPFAM" id="SSF49503">
    <property type="entry name" value="Cupredoxins"/>
    <property type="match status" value="1"/>
</dbReference>
<protein>
    <submittedName>
        <fullName evidence="3">Putative cupredoxin-like copper-binding protein</fullName>
    </submittedName>
</protein>
<keyword evidence="4" id="KW-1185">Reference proteome</keyword>
<keyword evidence="2" id="KW-0732">Signal</keyword>
<evidence type="ECO:0000256" key="2">
    <source>
        <dbReference type="SAM" id="SignalP"/>
    </source>
</evidence>
<dbReference type="GO" id="GO:0046872">
    <property type="term" value="F:metal ion binding"/>
    <property type="evidence" value="ECO:0007669"/>
    <property type="project" value="UniProtKB-KW"/>
</dbReference>
<feature type="chain" id="PRO_5030552565" evidence="2">
    <location>
        <begin position="24"/>
        <end position="192"/>
    </location>
</feature>
<dbReference type="Gene3D" id="2.60.40.420">
    <property type="entry name" value="Cupredoxins - blue copper proteins"/>
    <property type="match status" value="1"/>
</dbReference>
<dbReference type="EMBL" id="JACHBK010000013">
    <property type="protein sequence ID" value="MBB5538383.1"/>
    <property type="molecule type" value="Genomic_DNA"/>
</dbReference>
<dbReference type="RefSeq" id="WP_018326024.1">
    <property type="nucleotide sequence ID" value="NZ_JACHBK010000013.1"/>
</dbReference>
<gene>
    <name evidence="3" type="ORF">GGD55_005113</name>
</gene>
<dbReference type="Proteomes" id="UP000585507">
    <property type="component" value="Unassembled WGS sequence"/>
</dbReference>
<comment type="caution">
    <text evidence="3">The sequence shown here is derived from an EMBL/GenBank/DDBJ whole genome shotgun (WGS) entry which is preliminary data.</text>
</comment>
<reference evidence="3 4" key="1">
    <citation type="submission" date="2020-08" db="EMBL/GenBank/DDBJ databases">
        <title>Genomic Encyclopedia of Type Strains, Phase IV (KMG-V): Genome sequencing to study the core and pangenomes of soil and plant-associated prokaryotes.</title>
        <authorList>
            <person name="Whitman W."/>
        </authorList>
    </citation>
    <scope>NUCLEOTIDE SEQUENCE [LARGE SCALE GENOMIC DNA]</scope>
    <source>
        <strain evidence="3 4">SEMIA 4084</strain>
    </source>
</reference>
<keyword evidence="1" id="KW-0479">Metal-binding</keyword>
<evidence type="ECO:0000313" key="3">
    <source>
        <dbReference type="EMBL" id="MBB5538383.1"/>
    </source>
</evidence>
<proteinExistence type="predicted"/>
<dbReference type="InterPro" id="IPR008972">
    <property type="entry name" value="Cupredoxin"/>
</dbReference>